<protein>
    <submittedName>
        <fullName evidence="2">Uncharacterized protein</fullName>
    </submittedName>
</protein>
<comment type="caution">
    <text evidence="2">The sequence shown here is derived from an EMBL/GenBank/DDBJ whole genome shotgun (WGS) entry which is preliminary data.</text>
</comment>
<dbReference type="Proteomes" id="UP001497525">
    <property type="component" value="Unassembled WGS sequence"/>
</dbReference>
<reference evidence="2" key="1">
    <citation type="submission" date="2024-06" db="EMBL/GenBank/DDBJ databases">
        <authorList>
            <person name="Liu X."/>
            <person name="Lenzi L."/>
            <person name="Haldenby T S."/>
            <person name="Uol C."/>
        </authorList>
    </citation>
    <scope>NUCLEOTIDE SEQUENCE</scope>
</reference>
<proteinExistence type="predicted"/>
<gene>
    <name evidence="2" type="ORF">CDAUBV1_LOCUS14538</name>
</gene>
<sequence length="311" mass="34285">MAKSTSSGKKNTSVAVYPLSMRWMHWILARMGLFQTIFLFMWLGERAGRDSAPPIKPWIIYVHAGIGLIASTCLSARFLSRISLYTLVGMQLHVAYLYLFETKLAYSHWLRTRLAIRSIASGSVYLRMLGVQMRSSGSNGVMQSMAPSSSFTFGLALLSVFAMLSSLLSLPFTWCPIDREAQLMEEDSTWSVLAGVNPAVGPLLSATFFVASIFYSIPLLGAGGSIVPRKTNSLFVRLVPMADKLVLTAMICLGLLRDANISYWVSAGSGFWLQCRLLLDNFIVILGILVTGDLCSATEKGCEKQKHRKSK</sequence>
<dbReference type="PANTHER" id="PTHR31034">
    <property type="entry name" value="TRANSMEMBRANE PROTEIN 101"/>
    <property type="match status" value="1"/>
</dbReference>
<name>A0AAV2TQJ1_CALDB</name>
<keyword evidence="1" id="KW-0812">Transmembrane</keyword>
<dbReference type="InterPro" id="IPR029371">
    <property type="entry name" value="TMEM101"/>
</dbReference>
<accession>A0AAV2TQJ1</accession>
<dbReference type="GO" id="GO:0043123">
    <property type="term" value="P:positive regulation of canonical NF-kappaB signal transduction"/>
    <property type="evidence" value="ECO:0007669"/>
    <property type="project" value="TreeGrafter"/>
</dbReference>
<organism evidence="2 3">
    <name type="scientific">Calicophoron daubneyi</name>
    <name type="common">Rumen fluke</name>
    <name type="synonym">Paramphistomum daubneyi</name>
    <dbReference type="NCBI Taxonomy" id="300641"/>
    <lineage>
        <taxon>Eukaryota</taxon>
        <taxon>Metazoa</taxon>
        <taxon>Spiralia</taxon>
        <taxon>Lophotrochozoa</taxon>
        <taxon>Platyhelminthes</taxon>
        <taxon>Trematoda</taxon>
        <taxon>Digenea</taxon>
        <taxon>Plagiorchiida</taxon>
        <taxon>Pronocephalata</taxon>
        <taxon>Paramphistomoidea</taxon>
        <taxon>Paramphistomidae</taxon>
        <taxon>Calicophoron</taxon>
    </lineage>
</organism>
<feature type="transmembrane region" description="Helical" evidence="1">
    <location>
        <begin position="277"/>
        <end position="298"/>
    </location>
</feature>
<evidence type="ECO:0000313" key="3">
    <source>
        <dbReference type="Proteomes" id="UP001497525"/>
    </source>
</evidence>
<feature type="transmembrane region" description="Helical" evidence="1">
    <location>
        <begin position="55"/>
        <end position="75"/>
    </location>
</feature>
<keyword evidence="1" id="KW-1133">Transmembrane helix</keyword>
<evidence type="ECO:0000313" key="2">
    <source>
        <dbReference type="EMBL" id="CAL5139508.1"/>
    </source>
</evidence>
<dbReference type="AlphaFoldDB" id="A0AAV2TQJ1"/>
<dbReference type="PANTHER" id="PTHR31034:SF2">
    <property type="entry name" value="TRANSMEMBRANE PROTEIN 101"/>
    <property type="match status" value="1"/>
</dbReference>
<keyword evidence="1" id="KW-0472">Membrane</keyword>
<feature type="transmembrane region" description="Helical" evidence="1">
    <location>
        <begin position="234"/>
        <end position="257"/>
    </location>
</feature>
<dbReference type="EMBL" id="CAXLJL010000601">
    <property type="protein sequence ID" value="CAL5139508.1"/>
    <property type="molecule type" value="Genomic_DNA"/>
</dbReference>
<evidence type="ECO:0000256" key="1">
    <source>
        <dbReference type="SAM" id="Phobius"/>
    </source>
</evidence>
<feature type="transmembrane region" description="Helical" evidence="1">
    <location>
        <begin position="23"/>
        <end position="43"/>
    </location>
</feature>
<feature type="transmembrane region" description="Helical" evidence="1">
    <location>
        <begin position="199"/>
        <end position="222"/>
    </location>
</feature>
<feature type="transmembrane region" description="Helical" evidence="1">
    <location>
        <begin position="151"/>
        <end position="174"/>
    </location>
</feature>